<dbReference type="EMBL" id="LKET01000027">
    <property type="protein sequence ID" value="KPU45147.1"/>
    <property type="molecule type" value="Genomic_DNA"/>
</dbReference>
<sequence>MQDKRLRYITFITTAYILLNSLLYCNIKAAAMPGANTLPFNILLGMGRFHNSINVSQAGSISSQYIILASWRNFSDALLAGSLSARLNVPVYFSGYNDISMQIVQEIHKLSPSKIIIIGDINSIPPVIENRLKESGLIIERIQGIDRYLLSYFLTSTLNLTTRGINTGYPVNISPQKNIINFLSPSTYNTIMPSGYYFMPLNIALDILNRVNPLLPNKTNNKNRNKEEKTIIIDKQIFEESTPFNIMNASPGDKFTAVYHIKNTGTGKAQLSAYFSCIPSYPDLGTQIIVNSMKFDSKLITLPEGKTYGKATVAGLNGINLTLTSNLPPRMNKEKDFIIECVFAPVNADHNIYMGKSLTGSFIFSVK</sequence>
<dbReference type="Gene3D" id="3.40.50.12090">
    <property type="match status" value="1"/>
</dbReference>
<evidence type="ECO:0000313" key="1">
    <source>
        <dbReference type="EMBL" id="KPU45147.1"/>
    </source>
</evidence>
<protein>
    <submittedName>
        <fullName evidence="1">Amidase enhancer</fullName>
    </submittedName>
</protein>
<dbReference type="STRING" id="36849.OXPF_12740"/>
<comment type="caution">
    <text evidence="1">The sequence shown here is derived from an EMBL/GenBank/DDBJ whole genome shotgun (WGS) entry which is preliminary data.</text>
</comment>
<name>A0A0P8WBQ0_9CLOT</name>
<dbReference type="RefSeq" id="WP_054874365.1">
    <property type="nucleotide sequence ID" value="NZ_LKET01000027.1"/>
</dbReference>
<reference evidence="1 2" key="1">
    <citation type="submission" date="2015-09" db="EMBL/GenBank/DDBJ databases">
        <title>Genome sequence of Oxobacter pfennigii DSM 3222.</title>
        <authorList>
            <person name="Poehlein A."/>
            <person name="Bengelsdorf F.R."/>
            <person name="Schiel-Bengelsdorf B."/>
            <person name="Duerre P."/>
            <person name="Daniel R."/>
        </authorList>
    </citation>
    <scope>NUCLEOTIDE SEQUENCE [LARGE SCALE GENOMIC DNA]</scope>
    <source>
        <strain evidence="1 2">DSM 3222</strain>
    </source>
</reference>
<proteinExistence type="predicted"/>
<gene>
    <name evidence="1" type="primary">lytB_2</name>
    <name evidence="1" type="ORF">OXPF_12740</name>
</gene>
<accession>A0A0P8WBQ0</accession>
<organism evidence="1 2">
    <name type="scientific">Oxobacter pfennigii</name>
    <dbReference type="NCBI Taxonomy" id="36849"/>
    <lineage>
        <taxon>Bacteria</taxon>
        <taxon>Bacillati</taxon>
        <taxon>Bacillota</taxon>
        <taxon>Clostridia</taxon>
        <taxon>Eubacteriales</taxon>
        <taxon>Clostridiaceae</taxon>
        <taxon>Oxobacter</taxon>
    </lineage>
</organism>
<evidence type="ECO:0000313" key="2">
    <source>
        <dbReference type="Proteomes" id="UP000050326"/>
    </source>
</evidence>
<dbReference type="InterPro" id="IPR007253">
    <property type="entry name" value="Cell_wall-bd_2"/>
</dbReference>
<dbReference type="Pfam" id="PF04122">
    <property type="entry name" value="CW_binding_2"/>
    <property type="match status" value="1"/>
</dbReference>
<dbReference type="AlphaFoldDB" id="A0A0P8WBQ0"/>
<dbReference type="Proteomes" id="UP000050326">
    <property type="component" value="Unassembled WGS sequence"/>
</dbReference>
<keyword evidence="2" id="KW-1185">Reference proteome</keyword>